<accession>A0A067QS15</accession>
<feature type="compositionally biased region" description="Basic and acidic residues" evidence="1">
    <location>
        <begin position="1"/>
        <end position="12"/>
    </location>
</feature>
<gene>
    <name evidence="2" type="ORF">L798_06697</name>
</gene>
<protein>
    <submittedName>
        <fullName evidence="2">Uncharacterized protein</fullName>
    </submittedName>
</protein>
<feature type="region of interest" description="Disordered" evidence="1">
    <location>
        <begin position="1"/>
        <end position="36"/>
    </location>
</feature>
<evidence type="ECO:0000313" key="2">
    <source>
        <dbReference type="EMBL" id="KDQ87838.1"/>
    </source>
</evidence>
<dbReference type="EMBL" id="KK853741">
    <property type="protein sequence ID" value="KDQ87838.1"/>
    <property type="molecule type" value="Genomic_DNA"/>
</dbReference>
<dbReference type="Proteomes" id="UP000027135">
    <property type="component" value="Unassembled WGS sequence"/>
</dbReference>
<feature type="compositionally biased region" description="Polar residues" evidence="1">
    <location>
        <begin position="13"/>
        <end position="34"/>
    </location>
</feature>
<evidence type="ECO:0000313" key="3">
    <source>
        <dbReference type="Proteomes" id="UP000027135"/>
    </source>
</evidence>
<reference evidence="2 3" key="1">
    <citation type="journal article" date="2014" name="Nat. Commun.">
        <title>Molecular traces of alternative social organization in a termite genome.</title>
        <authorList>
            <person name="Terrapon N."/>
            <person name="Li C."/>
            <person name="Robertson H.M."/>
            <person name="Ji L."/>
            <person name="Meng X."/>
            <person name="Booth W."/>
            <person name="Chen Z."/>
            <person name="Childers C.P."/>
            <person name="Glastad K.M."/>
            <person name="Gokhale K."/>
            <person name="Gowin J."/>
            <person name="Gronenberg W."/>
            <person name="Hermansen R.A."/>
            <person name="Hu H."/>
            <person name="Hunt B.G."/>
            <person name="Huylmans A.K."/>
            <person name="Khalil S.M."/>
            <person name="Mitchell R.D."/>
            <person name="Munoz-Torres M.C."/>
            <person name="Mustard J.A."/>
            <person name="Pan H."/>
            <person name="Reese J.T."/>
            <person name="Scharf M.E."/>
            <person name="Sun F."/>
            <person name="Vogel H."/>
            <person name="Xiao J."/>
            <person name="Yang W."/>
            <person name="Yang Z."/>
            <person name="Yang Z."/>
            <person name="Zhou J."/>
            <person name="Zhu J."/>
            <person name="Brent C.S."/>
            <person name="Elsik C.G."/>
            <person name="Goodisman M.A."/>
            <person name="Liberles D.A."/>
            <person name="Roe R.M."/>
            <person name="Vargo E.L."/>
            <person name="Vilcinskas A."/>
            <person name="Wang J."/>
            <person name="Bornberg-Bauer E."/>
            <person name="Korb J."/>
            <person name="Zhang G."/>
            <person name="Liebig J."/>
        </authorList>
    </citation>
    <scope>NUCLEOTIDE SEQUENCE [LARGE SCALE GENOMIC DNA]</scope>
    <source>
        <tissue evidence="2">Whole organism</tissue>
    </source>
</reference>
<dbReference type="AlphaFoldDB" id="A0A067QS15"/>
<organism evidence="2 3">
    <name type="scientific">Zootermopsis nevadensis</name>
    <name type="common">Dampwood termite</name>
    <dbReference type="NCBI Taxonomy" id="136037"/>
    <lineage>
        <taxon>Eukaryota</taxon>
        <taxon>Metazoa</taxon>
        <taxon>Ecdysozoa</taxon>
        <taxon>Arthropoda</taxon>
        <taxon>Hexapoda</taxon>
        <taxon>Insecta</taxon>
        <taxon>Pterygota</taxon>
        <taxon>Neoptera</taxon>
        <taxon>Polyneoptera</taxon>
        <taxon>Dictyoptera</taxon>
        <taxon>Blattodea</taxon>
        <taxon>Blattoidea</taxon>
        <taxon>Termitoidae</taxon>
        <taxon>Termopsidae</taxon>
        <taxon>Zootermopsis</taxon>
    </lineage>
</organism>
<keyword evidence="3" id="KW-1185">Reference proteome</keyword>
<dbReference type="InParanoid" id="A0A067QS15"/>
<proteinExistence type="predicted"/>
<sequence length="64" mass="7124">MAAKGPSREETSKTGQTNTKVSSCWESTSENPSNEWRKKMALQYPADSNKQIIVSCLRSAVEFV</sequence>
<name>A0A067QS15_ZOONE</name>
<evidence type="ECO:0000256" key="1">
    <source>
        <dbReference type="SAM" id="MobiDB-lite"/>
    </source>
</evidence>